<evidence type="ECO:0000313" key="7">
    <source>
        <dbReference type="EMBL" id="QCI62866.1"/>
    </source>
</evidence>
<sequence length="372" mass="39873">MTNKFLAGLTLGLGLALAIPAQAQIRLGVAGPITGPNAAFGAQLRQGTEQAVEDINAAGGILGQRITLSVGDDVSDPRQGVNVANKFVGDGIKFVIGHFNSGVTMPASEVYAENGMVFITPSATNPRITERGLWNAFRTCGRDDQQGAVAAAYLVRNYQGKKIAIVHDKTTYGKGLADETQKALNAAGIREVIYEGVNTGEKDFSALISKLKAAGVDIVYWGGLHTEGGLIVRQMRDQGVQAPLMSGDGIADDEFAAIAGPGAIGTLMTFPPDPRNRPEARAIVERFRTGRRFEPQAYTLYSYAAVQIFQQAAIATNSLDPKKVAEYMRSGVVFKTVIGDISYDKKGDITRADYVTYTWRRGADGKITYTEN</sequence>
<dbReference type="Pfam" id="PF13458">
    <property type="entry name" value="Peripla_BP_6"/>
    <property type="match status" value="1"/>
</dbReference>
<protein>
    <submittedName>
        <fullName evidence="7">Branched-chain amino acid ABC transporter substrate-binding protein</fullName>
    </submittedName>
</protein>
<dbReference type="PANTHER" id="PTHR47151">
    <property type="entry name" value="LEU/ILE/VAL-BINDING ABC TRANSPORTER SUBUNIT"/>
    <property type="match status" value="1"/>
</dbReference>
<dbReference type="CDD" id="cd06342">
    <property type="entry name" value="PBP1_ABC_LIVBP-like"/>
    <property type="match status" value="1"/>
</dbReference>
<feature type="signal peptide" evidence="5">
    <location>
        <begin position="1"/>
        <end position="23"/>
    </location>
</feature>
<evidence type="ECO:0000256" key="3">
    <source>
        <dbReference type="ARBA" id="ARBA00022729"/>
    </source>
</evidence>
<evidence type="ECO:0000256" key="1">
    <source>
        <dbReference type="ARBA" id="ARBA00010062"/>
    </source>
</evidence>
<keyword evidence="8" id="KW-1185">Reference proteome</keyword>
<dbReference type="InterPro" id="IPR000709">
    <property type="entry name" value="Leu_Ile_Val-bd"/>
</dbReference>
<dbReference type="GO" id="GO:0006865">
    <property type="term" value="P:amino acid transport"/>
    <property type="evidence" value="ECO:0007669"/>
    <property type="project" value="UniProtKB-KW"/>
</dbReference>
<feature type="domain" description="Leucine-binding protein" evidence="6">
    <location>
        <begin position="24"/>
        <end position="360"/>
    </location>
</feature>
<evidence type="ECO:0000259" key="6">
    <source>
        <dbReference type="Pfam" id="PF13458"/>
    </source>
</evidence>
<dbReference type="AlphaFoldDB" id="A0A4D7B0C0"/>
<dbReference type="PANTHER" id="PTHR47151:SF2">
    <property type="entry name" value="AMINO ACID BINDING PROTEIN"/>
    <property type="match status" value="1"/>
</dbReference>
<dbReference type="InterPro" id="IPR028081">
    <property type="entry name" value="Leu-bd"/>
</dbReference>
<dbReference type="Proteomes" id="UP000298781">
    <property type="component" value="Chromosome"/>
</dbReference>
<evidence type="ECO:0000256" key="4">
    <source>
        <dbReference type="ARBA" id="ARBA00022970"/>
    </source>
</evidence>
<comment type="similarity">
    <text evidence="1">Belongs to the leucine-binding protein family.</text>
</comment>
<reference evidence="7 8" key="1">
    <citation type="submission" date="2019-04" db="EMBL/GenBank/DDBJ databases">
        <title>Phreatobacter aquaticus sp. nov.</title>
        <authorList>
            <person name="Choi A."/>
        </authorList>
    </citation>
    <scope>NUCLEOTIDE SEQUENCE [LARGE SCALE GENOMIC DNA]</scope>
    <source>
        <strain evidence="7 8">KCTC 52518</strain>
    </source>
</reference>
<dbReference type="InterPro" id="IPR028082">
    <property type="entry name" value="Peripla_BP_I"/>
</dbReference>
<gene>
    <name evidence="7" type="ORF">E8M01_00560</name>
</gene>
<dbReference type="KEGG" id="pstg:E8M01_00560"/>
<dbReference type="OrthoDB" id="9768386at2"/>
<keyword evidence="4" id="KW-0029">Amino-acid transport</keyword>
<organism evidence="7 8">
    <name type="scientific">Phreatobacter stygius</name>
    <dbReference type="NCBI Taxonomy" id="1940610"/>
    <lineage>
        <taxon>Bacteria</taxon>
        <taxon>Pseudomonadati</taxon>
        <taxon>Pseudomonadota</taxon>
        <taxon>Alphaproteobacteria</taxon>
        <taxon>Hyphomicrobiales</taxon>
        <taxon>Phreatobacteraceae</taxon>
        <taxon>Phreatobacter</taxon>
    </lineage>
</organism>
<name>A0A4D7B0C0_9HYPH</name>
<feature type="chain" id="PRO_5020299999" evidence="5">
    <location>
        <begin position="24"/>
        <end position="372"/>
    </location>
</feature>
<dbReference type="Gene3D" id="3.40.50.2300">
    <property type="match status" value="2"/>
</dbReference>
<dbReference type="PRINTS" id="PR00337">
    <property type="entry name" value="LEUILEVALBP"/>
</dbReference>
<accession>A0A4D7B0C0</accession>
<dbReference type="SUPFAM" id="SSF53822">
    <property type="entry name" value="Periplasmic binding protein-like I"/>
    <property type="match status" value="1"/>
</dbReference>
<evidence type="ECO:0000256" key="2">
    <source>
        <dbReference type="ARBA" id="ARBA00022448"/>
    </source>
</evidence>
<dbReference type="RefSeq" id="WP_136958329.1">
    <property type="nucleotide sequence ID" value="NZ_CP039690.1"/>
</dbReference>
<dbReference type="EMBL" id="CP039690">
    <property type="protein sequence ID" value="QCI62866.1"/>
    <property type="molecule type" value="Genomic_DNA"/>
</dbReference>
<proteinExistence type="inferred from homology"/>
<evidence type="ECO:0000256" key="5">
    <source>
        <dbReference type="SAM" id="SignalP"/>
    </source>
</evidence>
<keyword evidence="3 5" id="KW-0732">Signal</keyword>
<evidence type="ECO:0000313" key="8">
    <source>
        <dbReference type="Proteomes" id="UP000298781"/>
    </source>
</evidence>
<keyword evidence="2" id="KW-0813">Transport</keyword>